<evidence type="ECO:0000313" key="1">
    <source>
        <dbReference type="EMBL" id="KAK4017447.1"/>
    </source>
</evidence>
<reference evidence="1 2" key="1">
    <citation type="journal article" date="2023" name="Nucleic Acids Res.">
        <title>The hologenome of Daphnia magna reveals possible DNA methylation and microbiome-mediated evolution of the host genome.</title>
        <authorList>
            <person name="Chaturvedi A."/>
            <person name="Li X."/>
            <person name="Dhandapani V."/>
            <person name="Marshall H."/>
            <person name="Kissane S."/>
            <person name="Cuenca-Cambronero M."/>
            <person name="Asole G."/>
            <person name="Calvet F."/>
            <person name="Ruiz-Romero M."/>
            <person name="Marangio P."/>
            <person name="Guigo R."/>
            <person name="Rago D."/>
            <person name="Mirbahai L."/>
            <person name="Eastwood N."/>
            <person name="Colbourne J.K."/>
            <person name="Zhou J."/>
            <person name="Mallon E."/>
            <person name="Orsini L."/>
        </authorList>
    </citation>
    <scope>NUCLEOTIDE SEQUENCE [LARGE SCALE GENOMIC DNA]</scope>
    <source>
        <strain evidence="1">LRV0_1</strain>
    </source>
</reference>
<name>A0ABQ9ZX18_9CRUS</name>
<proteinExistence type="predicted"/>
<accession>A0ABQ9ZX18</accession>
<organism evidence="1 2">
    <name type="scientific">Daphnia magna</name>
    <dbReference type="NCBI Taxonomy" id="35525"/>
    <lineage>
        <taxon>Eukaryota</taxon>
        <taxon>Metazoa</taxon>
        <taxon>Ecdysozoa</taxon>
        <taxon>Arthropoda</taxon>
        <taxon>Crustacea</taxon>
        <taxon>Branchiopoda</taxon>
        <taxon>Diplostraca</taxon>
        <taxon>Cladocera</taxon>
        <taxon>Anomopoda</taxon>
        <taxon>Daphniidae</taxon>
        <taxon>Daphnia</taxon>
    </lineage>
</organism>
<gene>
    <name evidence="1" type="ORF">OUZ56_032758</name>
</gene>
<protein>
    <submittedName>
        <fullName evidence="1">Uncharacterized protein</fullName>
    </submittedName>
</protein>
<dbReference type="EMBL" id="JAOYFB010000006">
    <property type="protein sequence ID" value="KAK4017447.1"/>
    <property type="molecule type" value="Genomic_DNA"/>
</dbReference>
<sequence>MSILVGRLRCLCPSAHLLWSTQPNQCSWTEKIFPNSIPPIPLSRRTPPANHSIVTDIRLLLFSLFFNRVFEIGQHKWNLGCKSSSFHGIFSTLTKTMTLYPLNYTIF</sequence>
<comment type="caution">
    <text evidence="1">The sequence shown here is derived from an EMBL/GenBank/DDBJ whole genome shotgun (WGS) entry which is preliminary data.</text>
</comment>
<dbReference type="Proteomes" id="UP001234178">
    <property type="component" value="Unassembled WGS sequence"/>
</dbReference>
<keyword evidence="2" id="KW-1185">Reference proteome</keyword>
<evidence type="ECO:0000313" key="2">
    <source>
        <dbReference type="Proteomes" id="UP001234178"/>
    </source>
</evidence>